<dbReference type="Gene3D" id="3.90.226.10">
    <property type="entry name" value="2-enoyl-CoA Hydratase, Chain A, domain 1"/>
    <property type="match status" value="1"/>
</dbReference>
<comment type="similarity">
    <text evidence="1">Belongs to the enoyl-CoA hydratase/isomerase family.</text>
</comment>
<dbReference type="InterPro" id="IPR014748">
    <property type="entry name" value="Enoyl-CoA_hydra_C"/>
</dbReference>
<keyword evidence="2" id="KW-0456">Lyase</keyword>
<protein>
    <submittedName>
        <fullName evidence="2">Enoyl-CoA hydratase</fullName>
        <ecNumber evidence="2">4.2.1.17</ecNumber>
    </submittedName>
</protein>
<proteinExistence type="inferred from homology"/>
<dbReference type="RefSeq" id="WP_066608309.1">
    <property type="nucleotide sequence ID" value="NZ_KQ130436.1"/>
</dbReference>
<dbReference type="Gene3D" id="1.10.12.10">
    <property type="entry name" value="Lyase 2-enoyl-coa Hydratase, Chain A, domain 2"/>
    <property type="match status" value="1"/>
</dbReference>
<evidence type="ECO:0000256" key="1">
    <source>
        <dbReference type="ARBA" id="ARBA00005254"/>
    </source>
</evidence>
<keyword evidence="3" id="KW-1185">Reference proteome</keyword>
<dbReference type="PANTHER" id="PTHR43459:SF1">
    <property type="entry name" value="EG:BACN32G11.4 PROTEIN"/>
    <property type="match status" value="1"/>
</dbReference>
<dbReference type="Pfam" id="PF00378">
    <property type="entry name" value="ECH_1"/>
    <property type="match status" value="1"/>
</dbReference>
<dbReference type="SUPFAM" id="SSF52096">
    <property type="entry name" value="ClpP/crotonase"/>
    <property type="match status" value="1"/>
</dbReference>
<organism evidence="2 3">
    <name type="scientific">Sphingobium cupriresistens LL01</name>
    <dbReference type="NCBI Taxonomy" id="1420583"/>
    <lineage>
        <taxon>Bacteria</taxon>
        <taxon>Pseudomonadati</taxon>
        <taxon>Pseudomonadota</taxon>
        <taxon>Alphaproteobacteria</taxon>
        <taxon>Sphingomonadales</taxon>
        <taxon>Sphingomonadaceae</taxon>
        <taxon>Sphingobium</taxon>
    </lineage>
</organism>
<dbReference type="PATRIC" id="fig|1420583.3.peg.3783"/>
<evidence type="ECO:0000313" key="3">
    <source>
        <dbReference type="Proteomes" id="UP000052232"/>
    </source>
</evidence>
<accession>A0A0J7XMP7</accession>
<dbReference type="AlphaFoldDB" id="A0A0J7XMP7"/>
<dbReference type="InterPro" id="IPR001753">
    <property type="entry name" value="Enoyl-CoA_hydra/iso"/>
</dbReference>
<dbReference type="GO" id="GO:0004300">
    <property type="term" value="F:enoyl-CoA hydratase activity"/>
    <property type="evidence" value="ECO:0007669"/>
    <property type="project" value="UniProtKB-EC"/>
</dbReference>
<gene>
    <name evidence="2" type="ORF">V473_19885</name>
</gene>
<evidence type="ECO:0000313" key="2">
    <source>
        <dbReference type="EMBL" id="KMS53236.1"/>
    </source>
</evidence>
<dbReference type="Proteomes" id="UP000052232">
    <property type="component" value="Unassembled WGS sequence"/>
</dbReference>
<name>A0A0J7XMP7_9SPHN</name>
<comment type="caution">
    <text evidence="2">The sequence shown here is derived from an EMBL/GenBank/DDBJ whole genome shotgun (WGS) entry which is preliminary data.</text>
</comment>
<sequence>MAYETILYDIVDDVAVIKMNQPQTLNAMTMKMGEELLDAVSRAAKDARAMLVGSVGRGFCSGANLADGGIDLTDPNRDMGGNLDGIFNPIIYQMRAAEIPVVTAVKGPAAGVGCGIALAGDMIVAGENAIFFQAFSKVGLAPDGGSSYLLVKAIGRPRAMEMMLLGPKLKASQALEWGMINRVVADDEVDDRALDLAKELARGPRSLGIIKRVAWAALDVSFETALSNERVAQREAGRTDDFSEGVAAFRDKRPAQFKGR</sequence>
<dbReference type="PANTHER" id="PTHR43459">
    <property type="entry name" value="ENOYL-COA HYDRATASE"/>
    <property type="match status" value="1"/>
</dbReference>
<dbReference type="EC" id="4.2.1.17" evidence="2"/>
<dbReference type="EMBL" id="JACT01000005">
    <property type="protein sequence ID" value="KMS53236.1"/>
    <property type="molecule type" value="Genomic_DNA"/>
</dbReference>
<dbReference type="InterPro" id="IPR029045">
    <property type="entry name" value="ClpP/crotonase-like_dom_sf"/>
</dbReference>
<dbReference type="CDD" id="cd06558">
    <property type="entry name" value="crotonase-like"/>
    <property type="match status" value="1"/>
</dbReference>
<dbReference type="STRING" id="1420583.V473_19885"/>
<reference evidence="2 3" key="1">
    <citation type="journal article" date="2015" name="G3 (Bethesda)">
        <title>Insights into Ongoing Evolution of the Hexachlorocyclohexane Catabolic Pathway from Comparative Genomics of Ten Sphingomonadaceae Strains.</title>
        <authorList>
            <person name="Pearce S.L."/>
            <person name="Oakeshott J.G."/>
            <person name="Pandey G."/>
        </authorList>
    </citation>
    <scope>NUCLEOTIDE SEQUENCE [LARGE SCALE GENOMIC DNA]</scope>
    <source>
        <strain evidence="2 3">LL01</strain>
    </source>
</reference>